<evidence type="ECO:0000313" key="4">
    <source>
        <dbReference type="Proteomes" id="UP000605846"/>
    </source>
</evidence>
<dbReference type="GO" id="GO:0015031">
    <property type="term" value="P:protein transport"/>
    <property type="evidence" value="ECO:0007669"/>
    <property type="project" value="TreeGrafter"/>
</dbReference>
<dbReference type="Pfam" id="PF00339">
    <property type="entry name" value="Arrestin_N"/>
    <property type="match status" value="1"/>
</dbReference>
<dbReference type="OrthoDB" id="2333384at2759"/>
<dbReference type="InterPro" id="IPR014756">
    <property type="entry name" value="Ig_E-set"/>
</dbReference>
<protein>
    <recommendedName>
        <fullName evidence="2">Arrestin-like N-terminal domain-containing protein</fullName>
    </recommendedName>
</protein>
<dbReference type="PANTHER" id="PTHR11188">
    <property type="entry name" value="ARRESTIN DOMAIN CONTAINING PROTEIN"/>
    <property type="match status" value="1"/>
</dbReference>
<dbReference type="Gene3D" id="2.60.40.640">
    <property type="match status" value="1"/>
</dbReference>
<feature type="domain" description="Arrestin-like N-terminal" evidence="2">
    <location>
        <begin position="31"/>
        <end position="134"/>
    </location>
</feature>
<dbReference type="InterPro" id="IPR011021">
    <property type="entry name" value="Arrestin-like_N"/>
</dbReference>
<dbReference type="EMBL" id="JABAYA010000296">
    <property type="protein sequence ID" value="KAF7721185.1"/>
    <property type="molecule type" value="Genomic_DNA"/>
</dbReference>
<dbReference type="InterPro" id="IPR014752">
    <property type="entry name" value="Arrestin-like_C"/>
</dbReference>
<evidence type="ECO:0000313" key="3">
    <source>
        <dbReference type="EMBL" id="KAF7721185.1"/>
    </source>
</evidence>
<feature type="region of interest" description="Disordered" evidence="1">
    <location>
        <begin position="400"/>
        <end position="436"/>
    </location>
</feature>
<comment type="caution">
    <text evidence="3">The sequence shown here is derived from an EMBL/GenBank/DDBJ whole genome shotgun (WGS) entry which is preliminary data.</text>
</comment>
<keyword evidence="4" id="KW-1185">Reference proteome</keyword>
<dbReference type="PANTHER" id="PTHR11188:SF17">
    <property type="entry name" value="FI21816P1"/>
    <property type="match status" value="1"/>
</dbReference>
<dbReference type="SUPFAM" id="SSF81296">
    <property type="entry name" value="E set domains"/>
    <property type="match status" value="1"/>
</dbReference>
<gene>
    <name evidence="3" type="ORF">EC973_005132</name>
</gene>
<name>A0A8H7EPJ1_9FUNG</name>
<dbReference type="InterPro" id="IPR050357">
    <property type="entry name" value="Arrestin_domain-protein"/>
</dbReference>
<feature type="compositionally biased region" description="Polar residues" evidence="1">
    <location>
        <begin position="413"/>
        <end position="428"/>
    </location>
</feature>
<evidence type="ECO:0000259" key="2">
    <source>
        <dbReference type="Pfam" id="PF00339"/>
    </source>
</evidence>
<accession>A0A8H7EPJ1</accession>
<proteinExistence type="predicted"/>
<dbReference type="AlphaFoldDB" id="A0A8H7EPJ1"/>
<feature type="compositionally biased region" description="Low complexity" evidence="1">
    <location>
        <begin position="323"/>
        <end position="339"/>
    </location>
</feature>
<dbReference type="GO" id="GO:0005737">
    <property type="term" value="C:cytoplasm"/>
    <property type="evidence" value="ECO:0007669"/>
    <property type="project" value="TreeGrafter"/>
</dbReference>
<organism evidence="3 4">
    <name type="scientific">Apophysomyces ossiformis</name>
    <dbReference type="NCBI Taxonomy" id="679940"/>
    <lineage>
        <taxon>Eukaryota</taxon>
        <taxon>Fungi</taxon>
        <taxon>Fungi incertae sedis</taxon>
        <taxon>Mucoromycota</taxon>
        <taxon>Mucoromycotina</taxon>
        <taxon>Mucoromycetes</taxon>
        <taxon>Mucorales</taxon>
        <taxon>Mucorineae</taxon>
        <taxon>Mucoraceae</taxon>
        <taxon>Apophysomyces</taxon>
    </lineage>
</organism>
<sequence length="436" mass="48570">MSPKEDVTIQLHVDPSFTGILYGLANDESEGCTINGSCVMTVHHPTKVRRLLVSFEGRCKVRLKAPGMPKTDGIERRTLISQSKFFLDDVPSLLEPGEYSYPFTFDLPANLPASFRGKRGYIRYRLQATLCRPLFVTDLHTSHDITLRRCLMSDMLSMTHLNETVNGTNHTDKLQYSATAPTIAYREGGLIHLSLAMELIRPSTCVVRSVTCALRERIQYRTTGQQALTCQSASKTDDLYPLGWSTFSPADEPDYDPTKHQEYNAVFRLCPRVNADTNTRLLRVTHSFILNIMVEERDGAESDAEDTMPSMTEIASVADTETPSHSRPSTPSLSRSSSSSSISSLLSLRRAHAQEDVVREATTKLSSLNLSSTSSKRHRQKAAALTLCSLELPLVVTSREQFWDGDRPKPPAYQTSEEPPSYGQSIEQTPPVPCYS</sequence>
<dbReference type="Proteomes" id="UP000605846">
    <property type="component" value="Unassembled WGS sequence"/>
</dbReference>
<reference evidence="3" key="1">
    <citation type="submission" date="2020-01" db="EMBL/GenBank/DDBJ databases">
        <title>Genome Sequencing of Three Apophysomyces-Like Fungal Strains Confirms a Novel Fungal Genus in the Mucoromycota with divergent Burkholderia-like Endosymbiotic Bacteria.</title>
        <authorList>
            <person name="Stajich J.E."/>
            <person name="Macias A.M."/>
            <person name="Carter-House D."/>
            <person name="Lovett B."/>
            <person name="Kasson L.R."/>
            <person name="Berry K."/>
            <person name="Grigoriev I."/>
            <person name="Chang Y."/>
            <person name="Spatafora J."/>
            <person name="Kasson M.T."/>
        </authorList>
    </citation>
    <scope>NUCLEOTIDE SEQUENCE</scope>
    <source>
        <strain evidence="3">NRRL A-21654</strain>
    </source>
</reference>
<feature type="region of interest" description="Disordered" evidence="1">
    <location>
        <begin position="316"/>
        <end position="339"/>
    </location>
</feature>
<evidence type="ECO:0000256" key="1">
    <source>
        <dbReference type="SAM" id="MobiDB-lite"/>
    </source>
</evidence>